<name>L5KPK1_PTEAL</name>
<gene>
    <name evidence="2" type="ORF">PAL_GLEAN10001900</name>
</gene>
<dbReference type="AlphaFoldDB" id="L5KPK1"/>
<protein>
    <submittedName>
        <fullName evidence="2">Uncharacterized protein</fullName>
    </submittedName>
</protein>
<dbReference type="InParanoid" id="L5KPK1"/>
<feature type="compositionally biased region" description="Pro residues" evidence="1">
    <location>
        <begin position="58"/>
        <end position="68"/>
    </location>
</feature>
<keyword evidence="3" id="KW-1185">Reference proteome</keyword>
<accession>L5KPK1</accession>
<reference evidence="3" key="1">
    <citation type="journal article" date="2013" name="Science">
        <title>Comparative analysis of bat genomes provides insight into the evolution of flight and immunity.</title>
        <authorList>
            <person name="Zhang G."/>
            <person name="Cowled C."/>
            <person name="Shi Z."/>
            <person name="Huang Z."/>
            <person name="Bishop-Lilly K.A."/>
            <person name="Fang X."/>
            <person name="Wynne J.W."/>
            <person name="Xiong Z."/>
            <person name="Baker M.L."/>
            <person name="Zhao W."/>
            <person name="Tachedjian M."/>
            <person name="Zhu Y."/>
            <person name="Zhou P."/>
            <person name="Jiang X."/>
            <person name="Ng J."/>
            <person name="Yang L."/>
            <person name="Wu L."/>
            <person name="Xiao J."/>
            <person name="Feng Y."/>
            <person name="Chen Y."/>
            <person name="Sun X."/>
            <person name="Zhang Y."/>
            <person name="Marsh G.A."/>
            <person name="Crameri G."/>
            <person name="Broder C.C."/>
            <person name="Frey K.G."/>
            <person name="Wang L.F."/>
            <person name="Wang J."/>
        </authorList>
    </citation>
    <scope>NUCLEOTIDE SEQUENCE [LARGE SCALE GENOMIC DNA]</scope>
</reference>
<proteinExistence type="predicted"/>
<feature type="region of interest" description="Disordered" evidence="1">
    <location>
        <begin position="48"/>
        <end position="68"/>
    </location>
</feature>
<evidence type="ECO:0000256" key="1">
    <source>
        <dbReference type="SAM" id="MobiDB-lite"/>
    </source>
</evidence>
<dbReference type="Proteomes" id="UP000010552">
    <property type="component" value="Unassembled WGS sequence"/>
</dbReference>
<sequence>MRSLSAGRNVRDTGNQVAETGVTESGMERWGIWISTPLKTFLPSCLPLGDPARSPSSVPAPPTVPEGL</sequence>
<evidence type="ECO:0000313" key="3">
    <source>
        <dbReference type="Proteomes" id="UP000010552"/>
    </source>
</evidence>
<dbReference type="EMBL" id="KB030643">
    <property type="protein sequence ID" value="ELK12846.1"/>
    <property type="molecule type" value="Genomic_DNA"/>
</dbReference>
<organism evidence="2 3">
    <name type="scientific">Pteropus alecto</name>
    <name type="common">Black flying fox</name>
    <dbReference type="NCBI Taxonomy" id="9402"/>
    <lineage>
        <taxon>Eukaryota</taxon>
        <taxon>Metazoa</taxon>
        <taxon>Chordata</taxon>
        <taxon>Craniata</taxon>
        <taxon>Vertebrata</taxon>
        <taxon>Euteleostomi</taxon>
        <taxon>Mammalia</taxon>
        <taxon>Eutheria</taxon>
        <taxon>Laurasiatheria</taxon>
        <taxon>Chiroptera</taxon>
        <taxon>Yinpterochiroptera</taxon>
        <taxon>Pteropodoidea</taxon>
        <taxon>Pteropodidae</taxon>
        <taxon>Pteropodinae</taxon>
        <taxon>Pteropus</taxon>
    </lineage>
</organism>
<feature type="region of interest" description="Disordered" evidence="1">
    <location>
        <begin position="1"/>
        <end position="22"/>
    </location>
</feature>
<evidence type="ECO:0000313" key="2">
    <source>
        <dbReference type="EMBL" id="ELK12846.1"/>
    </source>
</evidence>